<keyword evidence="2" id="KW-0732">Signal</keyword>
<dbReference type="Proteomes" id="UP000575083">
    <property type="component" value="Unassembled WGS sequence"/>
</dbReference>
<dbReference type="EMBL" id="JACHLK010000010">
    <property type="protein sequence ID" value="MBB6561846.1"/>
    <property type="molecule type" value="Genomic_DNA"/>
</dbReference>
<dbReference type="RefSeq" id="WP_184861314.1">
    <property type="nucleotide sequence ID" value="NZ_JACHLK010000010.1"/>
</dbReference>
<accession>A0A7X0PI48</accession>
<evidence type="ECO:0000313" key="4">
    <source>
        <dbReference type="Proteomes" id="UP000575083"/>
    </source>
</evidence>
<keyword evidence="4" id="KW-1185">Reference proteome</keyword>
<feature type="signal peptide" evidence="2">
    <location>
        <begin position="1"/>
        <end position="24"/>
    </location>
</feature>
<name>A0A7X0PI48_9BURK</name>
<evidence type="ECO:0000256" key="1">
    <source>
        <dbReference type="SAM" id="MobiDB-lite"/>
    </source>
</evidence>
<dbReference type="AlphaFoldDB" id="A0A7X0PI48"/>
<evidence type="ECO:0000256" key="2">
    <source>
        <dbReference type="SAM" id="SignalP"/>
    </source>
</evidence>
<reference evidence="3 4" key="1">
    <citation type="submission" date="2020-08" db="EMBL/GenBank/DDBJ databases">
        <title>Functional genomics of gut bacteria from endangered species of beetles.</title>
        <authorList>
            <person name="Carlos-Shanley C."/>
        </authorList>
    </citation>
    <scope>NUCLEOTIDE SEQUENCE [LARGE SCALE GENOMIC DNA]</scope>
    <source>
        <strain evidence="3 4">S00198</strain>
    </source>
</reference>
<sequence length="277" mass="29245">MPHHALLRSAIPLALAAAAALATAQPSDLLLEAYNRLPDAKKRLACFKEATRQPAAVPSSVPPAPVPAAPAAPAPAAVPPPVAAVTSQLPPLALADAVRMCTRLITVAQGREAEAAESAEASSPREMSVAWPALPGKQPVYCNVDRAEHRITSITSNGKVASGDVLDSMHARALQREEIQAGNYTRFLARAKEALKAQIPVPEAARYRKLFVSTGPLHVLCGEVDAGSASGAREGFQRFYVSADPQFLAVDSRKTARVFEATWASVCAHKAADIPHF</sequence>
<proteinExistence type="predicted"/>
<comment type="caution">
    <text evidence="3">The sequence shown here is derived from an EMBL/GenBank/DDBJ whole genome shotgun (WGS) entry which is preliminary data.</text>
</comment>
<organism evidence="3 4">
    <name type="scientific">Acidovorax soli</name>
    <dbReference type="NCBI Taxonomy" id="592050"/>
    <lineage>
        <taxon>Bacteria</taxon>
        <taxon>Pseudomonadati</taxon>
        <taxon>Pseudomonadota</taxon>
        <taxon>Betaproteobacteria</taxon>
        <taxon>Burkholderiales</taxon>
        <taxon>Comamonadaceae</taxon>
        <taxon>Acidovorax</taxon>
    </lineage>
</organism>
<evidence type="ECO:0000313" key="3">
    <source>
        <dbReference type="EMBL" id="MBB6561846.1"/>
    </source>
</evidence>
<gene>
    <name evidence="3" type="ORF">HNP48_004548</name>
</gene>
<feature type="chain" id="PRO_5031307750" evidence="2">
    <location>
        <begin position="25"/>
        <end position="277"/>
    </location>
</feature>
<protein>
    <submittedName>
        <fullName evidence="3">Uncharacterized protein</fullName>
    </submittedName>
</protein>
<feature type="compositionally biased region" description="Pro residues" evidence="1">
    <location>
        <begin position="60"/>
        <end position="80"/>
    </location>
</feature>
<feature type="region of interest" description="Disordered" evidence="1">
    <location>
        <begin position="56"/>
        <end position="80"/>
    </location>
</feature>